<evidence type="ECO:0000256" key="2">
    <source>
        <dbReference type="SAM" id="MobiDB-lite"/>
    </source>
</evidence>
<dbReference type="OrthoDB" id="2800708at2759"/>
<dbReference type="OMA" id="AMLSHEH"/>
<keyword evidence="4" id="KW-1185">Reference proteome</keyword>
<dbReference type="Proteomes" id="UP000184267">
    <property type="component" value="Unassembled WGS sequence"/>
</dbReference>
<feature type="compositionally biased region" description="Basic and acidic residues" evidence="2">
    <location>
        <begin position="48"/>
        <end position="57"/>
    </location>
</feature>
<dbReference type="STRING" id="154538.A0A1M2VLW5"/>
<comment type="caution">
    <text evidence="3">The sequence shown here is derived from an EMBL/GenBank/DDBJ whole genome shotgun (WGS) entry which is preliminary data.</text>
</comment>
<feature type="compositionally biased region" description="Pro residues" evidence="2">
    <location>
        <begin position="214"/>
        <end position="227"/>
    </location>
</feature>
<dbReference type="AlphaFoldDB" id="A0A1M2VLW5"/>
<reference evidence="3 4" key="1">
    <citation type="submission" date="2016-10" db="EMBL/GenBank/DDBJ databases">
        <title>Genome sequence of the basidiomycete white-rot fungus Trametes pubescens.</title>
        <authorList>
            <person name="Makela M.R."/>
            <person name="Granchi Z."/>
            <person name="Peng M."/>
            <person name="De Vries R.P."/>
            <person name="Grigoriev I."/>
            <person name="Riley R."/>
            <person name="Hilden K."/>
        </authorList>
    </citation>
    <scope>NUCLEOTIDE SEQUENCE [LARGE SCALE GENOMIC DNA]</scope>
    <source>
        <strain evidence="3 4">FBCC735</strain>
    </source>
</reference>
<evidence type="ECO:0000256" key="1">
    <source>
        <dbReference type="SAM" id="Coils"/>
    </source>
</evidence>
<dbReference type="EMBL" id="MNAD01001029">
    <property type="protein sequence ID" value="OJT08591.1"/>
    <property type="molecule type" value="Genomic_DNA"/>
</dbReference>
<feature type="compositionally biased region" description="Low complexity" evidence="2">
    <location>
        <begin position="132"/>
        <end position="141"/>
    </location>
</feature>
<evidence type="ECO:0000313" key="3">
    <source>
        <dbReference type="EMBL" id="OJT08591.1"/>
    </source>
</evidence>
<proteinExistence type="predicted"/>
<accession>A0A1M2VLW5</accession>
<feature type="region of interest" description="Disordered" evidence="2">
    <location>
        <begin position="162"/>
        <end position="230"/>
    </location>
</feature>
<feature type="coiled-coil region" evidence="1">
    <location>
        <begin position="243"/>
        <end position="270"/>
    </location>
</feature>
<feature type="region of interest" description="Disordered" evidence="2">
    <location>
        <begin position="115"/>
        <end position="141"/>
    </location>
</feature>
<evidence type="ECO:0000313" key="4">
    <source>
        <dbReference type="Proteomes" id="UP000184267"/>
    </source>
</evidence>
<sequence>MRRRLITDVTFKPARERQELREQVSALSRERARREQELQTEIASLRQALDDLRHDQAARPPPPQQQHTSQPPAESLLPAGLLKAPSALSPRVSPTLVPDDARALRLDKAHVDGPRADEFRWEDDDYQRISTPELPGEAPELGEQSMELATPLQMNTIISLREDDWPIPPSDYPVRAPADADIDPTEIPLPTSPDILNDPAARPRTPSPVSAFGPSPPPSSSPSPPPLYIAAPHVPLDLLARIESAAQERVASIEREIAATARELEDREAALASVRARLHPE</sequence>
<keyword evidence="1" id="KW-0175">Coiled coil</keyword>
<name>A0A1M2VLW5_TRAPU</name>
<protein>
    <submittedName>
        <fullName evidence="3">Uncharacterized protein</fullName>
    </submittedName>
</protein>
<organism evidence="3 4">
    <name type="scientific">Trametes pubescens</name>
    <name type="common">White-rot fungus</name>
    <dbReference type="NCBI Taxonomy" id="154538"/>
    <lineage>
        <taxon>Eukaryota</taxon>
        <taxon>Fungi</taxon>
        <taxon>Dikarya</taxon>
        <taxon>Basidiomycota</taxon>
        <taxon>Agaricomycotina</taxon>
        <taxon>Agaricomycetes</taxon>
        <taxon>Polyporales</taxon>
        <taxon>Polyporaceae</taxon>
        <taxon>Trametes</taxon>
    </lineage>
</organism>
<feature type="region of interest" description="Disordered" evidence="2">
    <location>
        <begin position="18"/>
        <end position="79"/>
    </location>
</feature>
<feature type="compositionally biased region" description="Basic and acidic residues" evidence="2">
    <location>
        <begin position="18"/>
        <end position="37"/>
    </location>
</feature>
<gene>
    <name evidence="3" type="ORF">TRAPUB_518</name>
</gene>